<dbReference type="Gene3D" id="1.10.10.60">
    <property type="entry name" value="Homeodomain-like"/>
    <property type="match status" value="2"/>
</dbReference>
<dbReference type="Pfam" id="PF12833">
    <property type="entry name" value="HTH_18"/>
    <property type="match status" value="1"/>
</dbReference>
<gene>
    <name evidence="6" type="ORF">ALQ04_02186</name>
</gene>
<reference evidence="6 7" key="1">
    <citation type="submission" date="2018-08" db="EMBL/GenBank/DDBJ databases">
        <title>Recombination of ecologically and evolutionarily significant loci maintains genetic cohesion in the Pseudomonas syringae species complex.</title>
        <authorList>
            <person name="Dillon M."/>
            <person name="Thakur S."/>
            <person name="Almeida R.N.D."/>
            <person name="Weir B.S."/>
            <person name="Guttman D.S."/>
        </authorList>
    </citation>
    <scope>NUCLEOTIDE SEQUENCE [LARGE SCALE GENOMIC DNA]</scope>
    <source>
        <strain evidence="6 7">ICMP 3353</strain>
    </source>
</reference>
<keyword evidence="2" id="KW-0238">DNA-binding</keyword>
<name>A0A3M4LS97_PSECI</name>
<keyword evidence="1" id="KW-0805">Transcription regulation</keyword>
<dbReference type="GO" id="GO:0003700">
    <property type="term" value="F:DNA-binding transcription factor activity"/>
    <property type="evidence" value="ECO:0007669"/>
    <property type="project" value="InterPro"/>
</dbReference>
<comment type="caution">
    <text evidence="6">The sequence shown here is derived from an EMBL/GenBank/DDBJ whole genome shotgun (WGS) entry which is preliminary data.</text>
</comment>
<evidence type="ECO:0000259" key="5">
    <source>
        <dbReference type="PROSITE" id="PS01124"/>
    </source>
</evidence>
<dbReference type="InterPro" id="IPR018060">
    <property type="entry name" value="HTH_AraC"/>
</dbReference>
<evidence type="ECO:0000313" key="6">
    <source>
        <dbReference type="EMBL" id="RMQ44356.1"/>
    </source>
</evidence>
<dbReference type="InterPro" id="IPR050204">
    <property type="entry name" value="AraC_XylS_family_regulators"/>
</dbReference>
<dbReference type="EMBL" id="RBRE01000060">
    <property type="protein sequence ID" value="RMQ44356.1"/>
    <property type="molecule type" value="Genomic_DNA"/>
</dbReference>
<sequence>MCTSMNPSSHDHAKPVSEEILLWRDSDLGDGMEMLRAVCCSHRYSAHSHDEFVIAAFERGAQRHCIARHNGVAVPGTVMIIHPGEVHTGEAAEEAGLWAYRAFYPSAQIMGQVAEDVFGAPVSELDFGREALRENLTLARQLTRAHSIIETSPDPLERQAAFIDMLALLIKRYGQSINGTVLREQPPADVRRAQDLIQSCFGERLTISQVAEAVGLSEYHFMRSFRKKTGMTVHAYITQTRLRAAKDLLAQGVTPAQTAINVGFFDQSHFTNRFRGNFGVTPKRYAEACR</sequence>
<dbReference type="InterPro" id="IPR037923">
    <property type="entry name" value="HTH-like"/>
</dbReference>
<dbReference type="PANTHER" id="PTHR46796">
    <property type="entry name" value="HTH-TYPE TRANSCRIPTIONAL ACTIVATOR RHAS-RELATED"/>
    <property type="match status" value="1"/>
</dbReference>
<dbReference type="AlphaFoldDB" id="A0A3M4LS97"/>
<dbReference type="SUPFAM" id="SSF51215">
    <property type="entry name" value="Regulatory protein AraC"/>
    <property type="match status" value="1"/>
</dbReference>
<dbReference type="Proteomes" id="UP000277236">
    <property type="component" value="Unassembled WGS sequence"/>
</dbReference>
<evidence type="ECO:0000256" key="4">
    <source>
        <dbReference type="ARBA" id="ARBA00037345"/>
    </source>
</evidence>
<dbReference type="GO" id="GO:0043565">
    <property type="term" value="F:sequence-specific DNA binding"/>
    <property type="evidence" value="ECO:0007669"/>
    <property type="project" value="InterPro"/>
</dbReference>
<organism evidence="6 7">
    <name type="scientific">Pseudomonas cichorii</name>
    <dbReference type="NCBI Taxonomy" id="36746"/>
    <lineage>
        <taxon>Bacteria</taxon>
        <taxon>Pseudomonadati</taxon>
        <taxon>Pseudomonadota</taxon>
        <taxon>Gammaproteobacteria</taxon>
        <taxon>Pseudomonadales</taxon>
        <taxon>Pseudomonadaceae</taxon>
        <taxon>Pseudomonas</taxon>
    </lineage>
</organism>
<dbReference type="SUPFAM" id="SSF46689">
    <property type="entry name" value="Homeodomain-like"/>
    <property type="match status" value="2"/>
</dbReference>
<feature type="domain" description="HTH araC/xylS-type" evidence="5">
    <location>
        <begin position="191"/>
        <end position="288"/>
    </location>
</feature>
<proteinExistence type="predicted"/>
<dbReference type="InterPro" id="IPR009057">
    <property type="entry name" value="Homeodomain-like_sf"/>
</dbReference>
<accession>A0A3M4LS97</accession>
<protein>
    <submittedName>
        <fullName evidence="6">Transcriptional regulator, AraC family</fullName>
    </submittedName>
</protein>
<dbReference type="PANTHER" id="PTHR46796:SF2">
    <property type="entry name" value="TRANSCRIPTIONAL REGULATORY PROTEIN"/>
    <property type="match status" value="1"/>
</dbReference>
<keyword evidence="3" id="KW-0804">Transcription</keyword>
<evidence type="ECO:0000313" key="7">
    <source>
        <dbReference type="Proteomes" id="UP000277236"/>
    </source>
</evidence>
<dbReference type="SMART" id="SM00342">
    <property type="entry name" value="HTH_ARAC"/>
    <property type="match status" value="1"/>
</dbReference>
<dbReference type="InterPro" id="IPR003313">
    <property type="entry name" value="AraC-bd"/>
</dbReference>
<evidence type="ECO:0000256" key="1">
    <source>
        <dbReference type="ARBA" id="ARBA00023015"/>
    </source>
</evidence>
<evidence type="ECO:0000256" key="3">
    <source>
        <dbReference type="ARBA" id="ARBA00023163"/>
    </source>
</evidence>
<comment type="function">
    <text evidence="4">Regulatory protein of the TOL plasmid xyl operons. XylS activates the xylXYZLTEGFJQKIH operon required for the degradation of toluene, m-xylene and p-xylene.</text>
</comment>
<dbReference type="PROSITE" id="PS01124">
    <property type="entry name" value="HTH_ARAC_FAMILY_2"/>
    <property type="match status" value="1"/>
</dbReference>
<evidence type="ECO:0000256" key="2">
    <source>
        <dbReference type="ARBA" id="ARBA00023125"/>
    </source>
</evidence>
<dbReference type="Pfam" id="PF02311">
    <property type="entry name" value="AraC_binding"/>
    <property type="match status" value="1"/>
</dbReference>